<proteinExistence type="predicted"/>
<sequence length="495" mass="55063">MKHTLFLSKCILKDKVGVVILIHILISTFSLSAQIGPIGPINPPSNGITILNSSNKGMVNHFHKDSRGGGEDFYFSSGSGNWRNRVQFRIHTNGTVSTTSGMYTDHGNLYLVADWDNSHNNEDIIFGFDSYQINNVKEKMRLTDEGRLGIGTVNPKGMLHIKHTSPSYDGAGFILENHTSSSTYNIINSNNNLFIGYNNNPNANYPQSSYKDRFYIKSNGNIGIGTINPKGKLHVNGDTYTSGKLYVDNNTYVKGNVSLFANEGENQSGTAYLQAKDKSGNSNIGFQFRTQKAGNFINTLKINPNGNVGIGTTEPTEKLEIQGNIKISDGNNILLQKGTLSDQEGLYLIGDRDNTSENEDIIFGFDGNSRESIQEKMRLTDEGYLGIGTNVPTEKLEVLGKIKASSFVTSLQSFPDYVFEKDYKLQPLIEVKKYVEAHHHLPGMPSENNVLKNGLDIKDISVKSVEKIEELFLYVIQQQEIIQNLKQRIEQLEKP</sequence>
<evidence type="ECO:0000313" key="2">
    <source>
        <dbReference type="Proteomes" id="UP000076715"/>
    </source>
</evidence>
<gene>
    <name evidence="1" type="ORF">AWE51_04860</name>
</gene>
<accession>A0A163A5W1</accession>
<dbReference type="STRING" id="1642818.AWE51_04860"/>
<dbReference type="EMBL" id="LQRT01000013">
    <property type="protein sequence ID" value="KZS40289.1"/>
    <property type="molecule type" value="Genomic_DNA"/>
</dbReference>
<organism evidence="1 2">
    <name type="scientific">Aquimarina aggregata</name>
    <dbReference type="NCBI Taxonomy" id="1642818"/>
    <lineage>
        <taxon>Bacteria</taxon>
        <taxon>Pseudomonadati</taxon>
        <taxon>Bacteroidota</taxon>
        <taxon>Flavobacteriia</taxon>
        <taxon>Flavobacteriales</taxon>
        <taxon>Flavobacteriaceae</taxon>
        <taxon>Aquimarina</taxon>
    </lineage>
</organism>
<dbReference type="AlphaFoldDB" id="A0A163A5W1"/>
<dbReference type="Proteomes" id="UP000076715">
    <property type="component" value="Unassembled WGS sequence"/>
</dbReference>
<protein>
    <recommendedName>
        <fullName evidence="3">Peptidase S74 domain-containing protein</fullName>
    </recommendedName>
</protein>
<keyword evidence="2" id="KW-1185">Reference proteome</keyword>
<name>A0A163A5W1_9FLAO</name>
<dbReference type="OrthoDB" id="767035at2"/>
<reference evidence="1 2" key="1">
    <citation type="submission" date="2016-01" db="EMBL/GenBank/DDBJ databases">
        <title>The draft genome sequence of Aquimarina sp. RZW4-3-2.</title>
        <authorList>
            <person name="Wang Y."/>
        </authorList>
    </citation>
    <scope>NUCLEOTIDE SEQUENCE [LARGE SCALE GENOMIC DNA]</scope>
    <source>
        <strain evidence="1 2">RZW4-3-2</strain>
    </source>
</reference>
<evidence type="ECO:0008006" key="3">
    <source>
        <dbReference type="Google" id="ProtNLM"/>
    </source>
</evidence>
<dbReference type="RefSeq" id="WP_066313751.1">
    <property type="nucleotide sequence ID" value="NZ_LQRT01000013.1"/>
</dbReference>
<evidence type="ECO:0000313" key="1">
    <source>
        <dbReference type="EMBL" id="KZS40289.1"/>
    </source>
</evidence>
<comment type="caution">
    <text evidence="1">The sequence shown here is derived from an EMBL/GenBank/DDBJ whole genome shotgun (WGS) entry which is preliminary data.</text>
</comment>